<keyword evidence="5" id="KW-0350">Heme biosynthesis</keyword>
<dbReference type="GO" id="GO:0004655">
    <property type="term" value="F:porphobilinogen synthase activity"/>
    <property type="evidence" value="ECO:0007669"/>
    <property type="project" value="UniProtKB-EC"/>
</dbReference>
<feature type="binding site" evidence="11">
    <location>
        <position position="282"/>
    </location>
    <ligand>
        <name>5-aminolevulinate</name>
        <dbReference type="ChEBI" id="CHEBI:356416"/>
        <label>2</label>
    </ligand>
</feature>
<dbReference type="FunFam" id="3.20.20.70:FF:000019">
    <property type="entry name" value="Delta-aminolevulinic acid dehydratase"/>
    <property type="match status" value="1"/>
</dbReference>
<feature type="binding site" evidence="12">
    <location>
        <position position="128"/>
    </location>
    <ligand>
        <name>Zn(2+)</name>
        <dbReference type="ChEBI" id="CHEBI:29105"/>
        <note>catalytic</note>
    </ligand>
</feature>
<accession>A0AA49Q447</accession>
<keyword evidence="17" id="KW-1185">Reference proteome</keyword>
<feature type="binding site" evidence="12">
    <location>
        <position position="136"/>
    </location>
    <ligand>
        <name>Zn(2+)</name>
        <dbReference type="ChEBI" id="CHEBI:29105"/>
        <note>catalytic</note>
    </ligand>
</feature>
<evidence type="ECO:0000256" key="6">
    <source>
        <dbReference type="ARBA" id="ARBA00023239"/>
    </source>
</evidence>
<feature type="binding site" evidence="11">
    <location>
        <position position="321"/>
    </location>
    <ligand>
        <name>5-aminolevulinate</name>
        <dbReference type="ChEBI" id="CHEBI:356416"/>
        <label>2</label>
    </ligand>
</feature>
<feature type="active site" description="Schiff-base intermediate with substrate" evidence="10">
    <location>
        <position position="256"/>
    </location>
</feature>
<evidence type="ECO:0000256" key="3">
    <source>
        <dbReference type="ARBA" id="ARBA00012053"/>
    </source>
</evidence>
<feature type="binding site" evidence="11">
    <location>
        <position position="225"/>
    </location>
    <ligand>
        <name>5-aminolevulinate</name>
        <dbReference type="ChEBI" id="CHEBI:356416"/>
        <label>1</label>
    </ligand>
</feature>
<evidence type="ECO:0000256" key="14">
    <source>
        <dbReference type="RuleBase" id="RU004161"/>
    </source>
</evidence>
<evidence type="ECO:0000256" key="4">
    <source>
        <dbReference type="ARBA" id="ARBA00020771"/>
    </source>
</evidence>
<evidence type="ECO:0000256" key="11">
    <source>
        <dbReference type="PIRSR" id="PIRSR001415-2"/>
    </source>
</evidence>
<keyword evidence="7" id="KW-0627">Porphyrin biosynthesis</keyword>
<dbReference type="EMBL" id="CP130613">
    <property type="protein sequence ID" value="WKW13784.1"/>
    <property type="molecule type" value="Genomic_DNA"/>
</dbReference>
<evidence type="ECO:0000256" key="7">
    <source>
        <dbReference type="ARBA" id="ARBA00023244"/>
    </source>
</evidence>
<gene>
    <name evidence="15" type="primary">hemB</name>
    <name evidence="15" type="ORF">Strain138_000108</name>
    <name evidence="16" type="ORF">Strain318_000108</name>
</gene>
<dbReference type="CDD" id="cd00384">
    <property type="entry name" value="ALAD_PBGS"/>
    <property type="match status" value="1"/>
</dbReference>
<evidence type="ECO:0000313" key="15">
    <source>
        <dbReference type="EMBL" id="WKW10875.1"/>
    </source>
</evidence>
<dbReference type="PRINTS" id="PR00144">
    <property type="entry name" value="DALDHYDRTASE"/>
</dbReference>
<keyword evidence="12" id="KW-0479">Metal-binding</keyword>
<dbReference type="Gene3D" id="3.20.20.70">
    <property type="entry name" value="Aldolase class I"/>
    <property type="match status" value="1"/>
</dbReference>
<evidence type="ECO:0000256" key="2">
    <source>
        <dbReference type="ARBA" id="ARBA00008055"/>
    </source>
</evidence>
<feature type="binding site" evidence="11">
    <location>
        <position position="213"/>
    </location>
    <ligand>
        <name>5-aminolevulinate</name>
        <dbReference type="ChEBI" id="CHEBI:356416"/>
        <label>1</label>
    </ligand>
</feature>
<dbReference type="InterPro" id="IPR013785">
    <property type="entry name" value="Aldolase_TIM"/>
</dbReference>
<dbReference type="PIRSF" id="PIRSF001415">
    <property type="entry name" value="Porphbilin_synth"/>
    <property type="match status" value="1"/>
</dbReference>
<dbReference type="SUPFAM" id="SSF51569">
    <property type="entry name" value="Aldolase"/>
    <property type="match status" value="1"/>
</dbReference>
<organism evidence="15">
    <name type="scientific">Pseudogemmatithrix spongiicola</name>
    <dbReference type="NCBI Taxonomy" id="3062599"/>
    <lineage>
        <taxon>Bacteria</taxon>
        <taxon>Pseudomonadati</taxon>
        <taxon>Gemmatimonadota</taxon>
        <taxon>Gemmatimonadia</taxon>
        <taxon>Gemmatimonadales</taxon>
        <taxon>Gemmatimonadaceae</taxon>
        <taxon>Pseudogemmatithrix</taxon>
    </lineage>
</organism>
<dbReference type="AlphaFoldDB" id="A0AA49Q447"/>
<dbReference type="InterPro" id="IPR001731">
    <property type="entry name" value="ALAD"/>
</dbReference>
<dbReference type="GO" id="GO:0005829">
    <property type="term" value="C:cytosol"/>
    <property type="evidence" value="ECO:0007669"/>
    <property type="project" value="TreeGrafter"/>
</dbReference>
<keyword evidence="12" id="KW-0862">Zinc</keyword>
<dbReference type="PANTHER" id="PTHR11458:SF0">
    <property type="entry name" value="DELTA-AMINOLEVULINIC ACID DEHYDRATASE"/>
    <property type="match status" value="1"/>
</dbReference>
<evidence type="ECO:0000313" key="16">
    <source>
        <dbReference type="EMBL" id="WKW13784.1"/>
    </source>
</evidence>
<evidence type="ECO:0000256" key="1">
    <source>
        <dbReference type="ARBA" id="ARBA00004694"/>
    </source>
</evidence>
<dbReference type="Proteomes" id="UP001229955">
    <property type="component" value="Chromosome"/>
</dbReference>
<evidence type="ECO:0000256" key="9">
    <source>
        <dbReference type="ARBA" id="ARBA00047651"/>
    </source>
</evidence>
<evidence type="ECO:0000256" key="12">
    <source>
        <dbReference type="PIRSR" id="PIRSR001415-3"/>
    </source>
</evidence>
<sequence length="333" mass="36061">MSDDASPLLSHDRPRRTRRSAALRAFVRETDLHVRDFIHPLFIAEGNGVRKPIDTMPGHAQLSVDQLAAEVAELKALGITSVLLFGIPKRKDDTGSGAWDAKGPVPQAIRELKRLAPELLVIADVCLCEYTAHGHCGVVRDQSGVVVNDETIPLLGKAAVCYAEAGVDIVAPSAMMDGQVIAIRHALDDAGFTDMPILSYAAKHASAFYGPFRGAAESTPSFGDRRAYQMDPANAREALREVQLDVDEGADLLMVKPAGSALDIIHQVRAHFPHPLVAYQVSGEYAMLKAAAERGWLDEPRAALESLLAIKRAGAERIITYYAKEAARWLAQA</sequence>
<comment type="pathway">
    <text evidence="1">Porphyrin-containing compound metabolism; protoporphyrin-IX biosynthesis; coproporphyrinogen-III from 5-aminolevulinate: step 1/4.</text>
</comment>
<dbReference type="EMBL" id="CP130612">
    <property type="protein sequence ID" value="WKW10875.1"/>
    <property type="molecule type" value="Genomic_DNA"/>
</dbReference>
<keyword evidence="13" id="KW-0460">Magnesium</keyword>
<evidence type="ECO:0000313" key="17">
    <source>
        <dbReference type="Proteomes" id="UP001229955"/>
    </source>
</evidence>
<feature type="binding site" evidence="13">
    <location>
        <position position="241"/>
    </location>
    <ligand>
        <name>Mg(2+)</name>
        <dbReference type="ChEBI" id="CHEBI:18420"/>
    </ligand>
</feature>
<dbReference type="NCBIfam" id="NF006762">
    <property type="entry name" value="PRK09283.1"/>
    <property type="match status" value="1"/>
</dbReference>
<accession>A0AA49Q6K9</accession>
<proteinExistence type="inferred from homology"/>
<keyword evidence="6 15" id="KW-0456">Lyase</keyword>
<dbReference type="GO" id="GO:0006783">
    <property type="term" value="P:heme biosynthetic process"/>
    <property type="evidence" value="ECO:0007669"/>
    <property type="project" value="UniProtKB-KW"/>
</dbReference>
<feature type="binding site" evidence="12">
    <location>
        <position position="126"/>
    </location>
    <ligand>
        <name>Zn(2+)</name>
        <dbReference type="ChEBI" id="CHEBI:29105"/>
        <note>catalytic</note>
    </ligand>
</feature>
<dbReference type="GO" id="GO:0008270">
    <property type="term" value="F:zinc ion binding"/>
    <property type="evidence" value="ECO:0007669"/>
    <property type="project" value="TreeGrafter"/>
</dbReference>
<evidence type="ECO:0000256" key="8">
    <source>
        <dbReference type="ARBA" id="ARBA00032837"/>
    </source>
</evidence>
<evidence type="ECO:0000256" key="13">
    <source>
        <dbReference type="PIRSR" id="PIRSR001415-5"/>
    </source>
</evidence>
<dbReference type="EC" id="4.2.1.24" evidence="3"/>
<dbReference type="RefSeq" id="WP_367886585.1">
    <property type="nucleotide sequence ID" value="NZ_CP130612.1"/>
</dbReference>
<dbReference type="Pfam" id="PF00490">
    <property type="entry name" value="ALAD"/>
    <property type="match status" value="1"/>
</dbReference>
<comment type="catalytic activity">
    <reaction evidence="9">
        <text>2 5-aminolevulinate = porphobilinogen + 2 H2O + H(+)</text>
        <dbReference type="Rhea" id="RHEA:24064"/>
        <dbReference type="ChEBI" id="CHEBI:15377"/>
        <dbReference type="ChEBI" id="CHEBI:15378"/>
        <dbReference type="ChEBI" id="CHEBI:58126"/>
        <dbReference type="ChEBI" id="CHEBI:356416"/>
        <dbReference type="EC" id="4.2.1.24"/>
    </reaction>
</comment>
<evidence type="ECO:0000256" key="5">
    <source>
        <dbReference type="ARBA" id="ARBA00023133"/>
    </source>
</evidence>
<protein>
    <recommendedName>
        <fullName evidence="4">Delta-aminolevulinic acid dehydratase</fullName>
        <ecNumber evidence="3">4.2.1.24</ecNumber>
    </recommendedName>
    <alternativeName>
        <fullName evidence="8">Porphobilinogen synthase</fullName>
    </alternativeName>
</protein>
<comment type="similarity">
    <text evidence="2 14">Belongs to the ALAD family.</text>
</comment>
<feature type="active site" description="Schiff-base intermediate with substrate" evidence="10">
    <location>
        <position position="203"/>
    </location>
</feature>
<name>A0AA49Q447_9BACT</name>
<dbReference type="KEGG" id="pspc:Strain318_000108"/>
<dbReference type="SMART" id="SM01004">
    <property type="entry name" value="ALAD"/>
    <property type="match status" value="1"/>
</dbReference>
<reference evidence="15" key="1">
    <citation type="submission" date="2023-07" db="EMBL/GenBank/DDBJ databases">
        <authorList>
            <person name="Haufschild T."/>
            <person name="Kallscheuer N."/>
            <person name="Hammer J."/>
            <person name="Kohn T."/>
            <person name="Kabuu M."/>
            <person name="Jogler M."/>
            <person name="Wohfarth N."/>
            <person name="Heuer A."/>
            <person name="Rohde M."/>
            <person name="van Teeseling M.C.F."/>
            <person name="Jogler C."/>
        </authorList>
    </citation>
    <scope>NUCLEOTIDE SEQUENCE</scope>
    <source>
        <strain evidence="15">Strain 138</strain>
        <strain evidence="16">Strain 318</strain>
    </source>
</reference>
<dbReference type="PANTHER" id="PTHR11458">
    <property type="entry name" value="DELTA-AMINOLEVULINIC ACID DEHYDRATASE"/>
    <property type="match status" value="1"/>
</dbReference>
<evidence type="ECO:0000256" key="10">
    <source>
        <dbReference type="PIRSR" id="PIRSR001415-1"/>
    </source>
</evidence>